<dbReference type="SUPFAM" id="SSF52540">
    <property type="entry name" value="P-loop containing nucleoside triphosphate hydrolases"/>
    <property type="match status" value="2"/>
</dbReference>
<feature type="domain" description="Helicase ATP-binding" evidence="3">
    <location>
        <begin position="34"/>
        <end position="213"/>
    </location>
</feature>
<dbReference type="SMART" id="SM00487">
    <property type="entry name" value="DEXDc"/>
    <property type="match status" value="1"/>
</dbReference>
<dbReference type="InterPro" id="IPR014001">
    <property type="entry name" value="Helicase_ATP-bd"/>
</dbReference>
<dbReference type="InterPro" id="IPR052511">
    <property type="entry name" value="ATP-dep_Helicase"/>
</dbReference>
<dbReference type="EMBL" id="JBBKZU010000014">
    <property type="protein sequence ID" value="MEJ8814616.1"/>
    <property type="molecule type" value="Genomic_DNA"/>
</dbReference>
<feature type="domain" description="Helicase C-terminal" evidence="4">
    <location>
        <begin position="279"/>
        <end position="432"/>
    </location>
</feature>
<dbReference type="CDD" id="cd18796">
    <property type="entry name" value="SF2_C_LHR"/>
    <property type="match status" value="1"/>
</dbReference>
<evidence type="ECO:0000313" key="5">
    <source>
        <dbReference type="EMBL" id="MEJ8814616.1"/>
    </source>
</evidence>
<name>A0ABU8VM78_9BURK</name>
<keyword evidence="6" id="KW-1185">Reference proteome</keyword>
<dbReference type="PANTHER" id="PTHR47962:SF5">
    <property type="entry name" value="ATP-DEPENDENT HELICASE LHR-RELATED"/>
    <property type="match status" value="1"/>
</dbReference>
<dbReference type="SMART" id="SM00490">
    <property type="entry name" value="HELICc"/>
    <property type="match status" value="1"/>
</dbReference>
<dbReference type="InterPro" id="IPR027417">
    <property type="entry name" value="P-loop_NTPase"/>
</dbReference>
<dbReference type="RefSeq" id="WP_340359846.1">
    <property type="nucleotide sequence ID" value="NZ_JBBKZU010000014.1"/>
</dbReference>
<comment type="caution">
    <text evidence="5">The sequence shown here is derived from an EMBL/GenBank/DDBJ whole genome shotgun (WGS) entry which is preliminary data.</text>
</comment>
<evidence type="ECO:0000256" key="2">
    <source>
        <dbReference type="ARBA" id="ARBA00022840"/>
    </source>
</evidence>
<evidence type="ECO:0000313" key="6">
    <source>
        <dbReference type="Proteomes" id="UP001365846"/>
    </source>
</evidence>
<accession>A0ABU8VM78</accession>
<dbReference type="InterPro" id="IPR011545">
    <property type="entry name" value="DEAD/DEAH_box_helicase_dom"/>
</dbReference>
<dbReference type="Gene3D" id="3.40.50.300">
    <property type="entry name" value="P-loop containing nucleotide triphosphate hydrolases"/>
    <property type="match status" value="2"/>
</dbReference>
<keyword evidence="1" id="KW-0547">Nucleotide-binding</keyword>
<evidence type="ECO:0000259" key="4">
    <source>
        <dbReference type="PROSITE" id="PS51194"/>
    </source>
</evidence>
<proteinExistence type="predicted"/>
<dbReference type="PROSITE" id="PS51194">
    <property type="entry name" value="HELICASE_CTER"/>
    <property type="match status" value="1"/>
</dbReference>
<dbReference type="Pfam" id="PF00270">
    <property type="entry name" value="DEAD"/>
    <property type="match status" value="1"/>
</dbReference>
<organism evidence="5 6">
    <name type="scientific">Variovorax ureilyticus</name>
    <dbReference type="NCBI Taxonomy" id="1836198"/>
    <lineage>
        <taxon>Bacteria</taxon>
        <taxon>Pseudomonadati</taxon>
        <taxon>Pseudomonadota</taxon>
        <taxon>Betaproteobacteria</taxon>
        <taxon>Burkholderiales</taxon>
        <taxon>Comamonadaceae</taxon>
        <taxon>Variovorax</taxon>
    </lineage>
</organism>
<evidence type="ECO:0000256" key="1">
    <source>
        <dbReference type="ARBA" id="ARBA00022741"/>
    </source>
</evidence>
<dbReference type="GO" id="GO:0004386">
    <property type="term" value="F:helicase activity"/>
    <property type="evidence" value="ECO:0007669"/>
    <property type="project" value="UniProtKB-KW"/>
</dbReference>
<protein>
    <submittedName>
        <fullName evidence="5">DEAD/DEAH box helicase</fullName>
    </submittedName>
</protein>
<keyword evidence="5" id="KW-0347">Helicase</keyword>
<evidence type="ECO:0000259" key="3">
    <source>
        <dbReference type="PROSITE" id="PS51192"/>
    </source>
</evidence>
<dbReference type="InterPro" id="IPR001650">
    <property type="entry name" value="Helicase_C-like"/>
</dbReference>
<gene>
    <name evidence="5" type="ORF">WKW77_26310</name>
</gene>
<keyword evidence="2" id="KW-0067">ATP-binding</keyword>
<dbReference type="Pfam" id="PF00271">
    <property type="entry name" value="Helicase_C"/>
    <property type="match status" value="1"/>
</dbReference>
<dbReference type="Proteomes" id="UP001365846">
    <property type="component" value="Unassembled WGS sequence"/>
</dbReference>
<reference evidence="5 6" key="1">
    <citation type="submission" date="2024-03" db="EMBL/GenBank/DDBJ databases">
        <title>Novel species of the genus Variovorax.</title>
        <authorList>
            <person name="Liu Q."/>
            <person name="Xin Y.-H."/>
        </authorList>
    </citation>
    <scope>NUCLEOTIDE SEQUENCE [LARGE SCALE GENOMIC DNA]</scope>
    <source>
        <strain evidence="5 6">KACC 18899</strain>
    </source>
</reference>
<sequence>MESGAFHLLDERIQRFIWAEGWESLRDIQEQAGPVVLAADKDVVIAAATASGKTEAAFLPALTRLLQEEGSMGLIVYVSPLKALINDQFGRLDKLCEQLEVPVWPWHGDISSTSKTKFLSKRCGVLLITPESLEALLCNRGTSVGAIFERAAYFIVDELHAFIGSERGKQLQSLMHRVEHAIGRKVPRIGLSATLGDMGLAAQFLRPGGDAVVLQSSEAGNGLSLIIKGFEEPLVRGAGETAPAANQEERDGGVVLAESSGADQLDEAQGPPEPVGPGRIAAHLFRVLRGSNNLIFPNSRREVERYTHLLNTMCERHQVPAEFWPHHGSLSKEIRIETEVALKQREVPATAICTSTLELGIDIGAVKSVAQIGSPPSVASLRQRLGRSGRRKGEPAILRAYVQEQQIGPKSNWSSELRLETVETLAMVDLLTRDWFEPPRAGGAHFSTLVQQVLSVIAQQGGASATELYQLLCAPAAPFGGTSKKEFVELVRHLGERELLVQDSSGDLLHGRLGEKLVNHYSFYAAFAADEEFRIVAGTSTLGSMPINQMLTVGQRILFAGKTWKVENVDEEQKTVYVHRTGGGAPPLFAGGGGRTHTRVRERMREFYEAQEVPSYLDAQAKAFLAEGRAAYGRRKLAAEFLIEQGRQVHLVTWLGDAPNEALACLLTRRGFEATPGGPAVEVQLGTRRISDVLDALGDAAVDEAPPLDMLLEDAKNLQREKWDWALPPNLLRRTYASLNLDLDEALAWTRQVSRRQ</sequence>
<dbReference type="PANTHER" id="PTHR47962">
    <property type="entry name" value="ATP-DEPENDENT HELICASE LHR-RELATED-RELATED"/>
    <property type="match status" value="1"/>
</dbReference>
<keyword evidence="5" id="KW-0378">Hydrolase</keyword>
<dbReference type="PROSITE" id="PS51192">
    <property type="entry name" value="HELICASE_ATP_BIND_1"/>
    <property type="match status" value="1"/>
</dbReference>
<dbReference type="CDD" id="cd17922">
    <property type="entry name" value="DEXHc_LHR-like"/>
    <property type="match status" value="1"/>
</dbReference>